<evidence type="ECO:0000313" key="1">
    <source>
        <dbReference type="EMBL" id="KRM89791.1"/>
    </source>
</evidence>
<sequence length="196" mass="21930">MPEIVGIIKIVVLEEKVLVNWTLNELKRNCREPFKIAEVIDAASIVKAKNGNVISVSPANVNGFFLLDQLGVFGNFKIEATVILPSTRSLKPVKVPLNFGVNEYYVDAAEHDLSRFEQTDVVVQLKDGLLDLAEVVADNLLIHLPSRILTAEEENGNWPLPKGKDWQLLEEGQKLKTGQTIDPRLAKLKDFFKKQS</sequence>
<organism evidence="1 2">
    <name type="scientific">Liquorilactobacillus vini DSM 20605</name>
    <dbReference type="NCBI Taxonomy" id="1133569"/>
    <lineage>
        <taxon>Bacteria</taxon>
        <taxon>Bacillati</taxon>
        <taxon>Bacillota</taxon>
        <taxon>Bacilli</taxon>
        <taxon>Lactobacillales</taxon>
        <taxon>Lactobacillaceae</taxon>
        <taxon>Liquorilactobacillus</taxon>
    </lineage>
</organism>
<evidence type="ECO:0008006" key="3">
    <source>
        <dbReference type="Google" id="ProtNLM"/>
    </source>
</evidence>
<dbReference type="PATRIC" id="fig|1133569.4.peg.87"/>
<dbReference type="STRING" id="1133569.FD21_GL000086"/>
<reference evidence="1 2" key="1">
    <citation type="journal article" date="2015" name="Genome Announc.">
        <title>Expanding the biotechnology potential of lactobacilli through comparative genomics of 213 strains and associated genera.</title>
        <authorList>
            <person name="Sun Z."/>
            <person name="Harris H.M."/>
            <person name="McCann A."/>
            <person name="Guo C."/>
            <person name="Argimon S."/>
            <person name="Zhang W."/>
            <person name="Yang X."/>
            <person name="Jeffery I.B."/>
            <person name="Cooney J.C."/>
            <person name="Kagawa T.F."/>
            <person name="Liu W."/>
            <person name="Song Y."/>
            <person name="Salvetti E."/>
            <person name="Wrobel A."/>
            <person name="Rasinkangas P."/>
            <person name="Parkhill J."/>
            <person name="Rea M.C."/>
            <person name="O'Sullivan O."/>
            <person name="Ritari J."/>
            <person name="Douillard F.P."/>
            <person name="Paul Ross R."/>
            <person name="Yang R."/>
            <person name="Briner A.E."/>
            <person name="Felis G.E."/>
            <person name="de Vos W.M."/>
            <person name="Barrangou R."/>
            <person name="Klaenhammer T.R."/>
            <person name="Caufield P.W."/>
            <person name="Cui Y."/>
            <person name="Zhang H."/>
            <person name="O'Toole P.W."/>
        </authorList>
    </citation>
    <scope>NUCLEOTIDE SEQUENCE [LARGE SCALE GENOMIC DNA]</scope>
    <source>
        <strain evidence="1 2">DSM 20605</strain>
    </source>
</reference>
<name>A0A0R2CDE3_9LACO</name>
<dbReference type="InterPro" id="IPR003772">
    <property type="entry name" value="YceD"/>
</dbReference>
<dbReference type="AlphaFoldDB" id="A0A0R2CDE3"/>
<gene>
    <name evidence="1" type="ORF">FD21_GL000086</name>
</gene>
<evidence type="ECO:0000313" key="2">
    <source>
        <dbReference type="Proteomes" id="UP000051576"/>
    </source>
</evidence>
<keyword evidence="2" id="KW-1185">Reference proteome</keyword>
<comment type="caution">
    <text evidence="1">The sequence shown here is derived from an EMBL/GenBank/DDBJ whole genome shotgun (WGS) entry which is preliminary data.</text>
</comment>
<proteinExistence type="predicted"/>
<accession>A0A0R2CDE3</accession>
<dbReference type="Pfam" id="PF02620">
    <property type="entry name" value="YceD"/>
    <property type="match status" value="1"/>
</dbReference>
<dbReference type="EMBL" id="AYYX01000001">
    <property type="protein sequence ID" value="KRM89791.1"/>
    <property type="molecule type" value="Genomic_DNA"/>
</dbReference>
<protein>
    <recommendedName>
        <fullName evidence="3">Nucleic acid-binding protein</fullName>
    </recommendedName>
</protein>
<dbReference type="eggNOG" id="COG1399">
    <property type="taxonomic scope" value="Bacteria"/>
</dbReference>
<dbReference type="Proteomes" id="UP000051576">
    <property type="component" value="Unassembled WGS sequence"/>
</dbReference>